<dbReference type="EMBL" id="CP066701">
    <property type="protein sequence ID" value="QQX26405.1"/>
    <property type="molecule type" value="Genomic_DNA"/>
</dbReference>
<dbReference type="PANTHER" id="PTHR35024:SF4">
    <property type="entry name" value="POLYMER-FORMING CYTOSKELETAL PROTEIN"/>
    <property type="match status" value="1"/>
</dbReference>
<name>A0AB37HCU6_9BACI</name>
<reference evidence="2 3" key="1">
    <citation type="submission" date="2020-12" db="EMBL/GenBank/DDBJ databases">
        <title>Taxonomic evaluation of the Bacillus sporothermodurans group of bacteria based on whole genome sequences.</title>
        <authorList>
            <person name="Fiedler G."/>
            <person name="Herbstmann A.-D."/>
            <person name="Doll E."/>
            <person name="Wenning M."/>
            <person name="Brinks E."/>
            <person name="Kabisch J."/>
            <person name="Breitenwieser F."/>
            <person name="Lappann M."/>
            <person name="Boehnlein C."/>
            <person name="Franz C."/>
        </authorList>
    </citation>
    <scope>NUCLEOTIDE SEQUENCE [LARGE SCALE GENOMIC DNA]</scope>
    <source>
        <strain evidence="2 3">DSM 10599</strain>
    </source>
</reference>
<dbReference type="Proteomes" id="UP000595512">
    <property type="component" value="Chromosome"/>
</dbReference>
<dbReference type="PANTHER" id="PTHR35024">
    <property type="entry name" value="HYPOTHETICAL CYTOSOLIC PROTEIN"/>
    <property type="match status" value="1"/>
</dbReference>
<evidence type="ECO:0000256" key="1">
    <source>
        <dbReference type="ARBA" id="ARBA00044755"/>
    </source>
</evidence>
<gene>
    <name evidence="2" type="ORF">JGZ69_06015</name>
</gene>
<proteinExistence type="inferred from homology"/>
<dbReference type="AlphaFoldDB" id="A0AB37HCU6"/>
<evidence type="ECO:0000313" key="2">
    <source>
        <dbReference type="EMBL" id="QQX26405.1"/>
    </source>
</evidence>
<protein>
    <submittedName>
        <fullName evidence="2">Polymer-forming cytoskeletal protein</fullName>
    </submittedName>
</protein>
<dbReference type="KEGG" id="hspo:JGZ69_06015"/>
<evidence type="ECO:0000313" key="3">
    <source>
        <dbReference type="Proteomes" id="UP000595512"/>
    </source>
</evidence>
<dbReference type="RefSeq" id="WP_107920952.1">
    <property type="nucleotide sequence ID" value="NZ_CP066701.1"/>
</dbReference>
<sequence>MERRNLNIFGSGSYSGGHYAKVKIKGDGTVTGDIDCQEFKTHGNSQLLGNVKAESFIIYGTVDIKENLKSNVVKINGTMDSNGDISGNQILIRGNGEIDGNLYGETVEVKGSLSVNGNCEVETFQLDGGFQIGGLLNAGSINIGMKYGESRVNEIGGESITIRKKPSFLGLSKHFGKMTTELIEGDIIYLEYTDAKIVRGNKIEIGPGCNIEIVEYKENFKQHKTADIKESREI</sequence>
<accession>A0AB37HCU6</accession>
<organism evidence="2 3">
    <name type="scientific">Heyndrickxia sporothermodurans</name>
    <dbReference type="NCBI Taxonomy" id="46224"/>
    <lineage>
        <taxon>Bacteria</taxon>
        <taxon>Bacillati</taxon>
        <taxon>Bacillota</taxon>
        <taxon>Bacilli</taxon>
        <taxon>Bacillales</taxon>
        <taxon>Bacillaceae</taxon>
        <taxon>Heyndrickxia</taxon>
    </lineage>
</organism>
<comment type="similarity">
    <text evidence="1">Belongs to the bactofilin family.</text>
</comment>
<dbReference type="InterPro" id="IPR007607">
    <property type="entry name" value="BacA/B"/>
</dbReference>